<feature type="domain" description="Lsr2 DNA-binding" evidence="3">
    <location>
        <begin position="79"/>
        <end position="114"/>
    </location>
</feature>
<reference evidence="4 5" key="1">
    <citation type="submission" date="2018-05" db="EMBL/GenBank/DDBJ databases">
        <title>Evolution of GPA BGCs.</title>
        <authorList>
            <person name="Waglechner N."/>
            <person name="Wright G.D."/>
        </authorList>
    </citation>
    <scope>NUCLEOTIDE SEQUENCE [LARGE SCALE GENOMIC DNA]</scope>
    <source>
        <strain evidence="4 5">A82846</strain>
    </source>
</reference>
<dbReference type="Proteomes" id="UP000287547">
    <property type="component" value="Unassembled WGS sequence"/>
</dbReference>
<protein>
    <recommendedName>
        <fullName evidence="3">Lsr2 DNA-binding domain-containing protein</fullName>
    </recommendedName>
</protein>
<dbReference type="RefSeq" id="WP_125727905.1">
    <property type="nucleotide sequence ID" value="NZ_QHKI01000039.1"/>
</dbReference>
<dbReference type="GO" id="GO:0003677">
    <property type="term" value="F:DNA binding"/>
    <property type="evidence" value="ECO:0007669"/>
    <property type="project" value="UniProtKB-KW"/>
</dbReference>
<proteinExistence type="predicted"/>
<evidence type="ECO:0000256" key="2">
    <source>
        <dbReference type="SAM" id="MobiDB-lite"/>
    </source>
</evidence>
<dbReference type="Gene3D" id="4.10.320.10">
    <property type="entry name" value="E3-binding domain"/>
    <property type="match status" value="1"/>
</dbReference>
<feature type="region of interest" description="Disordered" evidence="2">
    <location>
        <begin position="1"/>
        <end position="79"/>
    </location>
</feature>
<evidence type="ECO:0000313" key="5">
    <source>
        <dbReference type="Proteomes" id="UP000287547"/>
    </source>
</evidence>
<comment type="caution">
    <text evidence="4">The sequence shown here is derived from an EMBL/GenBank/DDBJ whole genome shotgun (WGS) entry which is preliminary data.</text>
</comment>
<evidence type="ECO:0000259" key="3">
    <source>
        <dbReference type="Pfam" id="PF23359"/>
    </source>
</evidence>
<dbReference type="GO" id="GO:0016746">
    <property type="term" value="F:acyltransferase activity"/>
    <property type="evidence" value="ECO:0007669"/>
    <property type="project" value="InterPro"/>
</dbReference>
<dbReference type="InterPro" id="IPR055370">
    <property type="entry name" value="Lsr2_DNA-bd"/>
</dbReference>
<dbReference type="Pfam" id="PF23359">
    <property type="entry name" value="Lsr2_DNA-bd"/>
    <property type="match status" value="1"/>
</dbReference>
<sequence>MPPTADTAAIRTPVKGGHRTRTRSRSTHFDHDQLQVKSAHTRVHHGNRARTTNGAALTASDWRPSQAGTSPKAAVPAANREQTRAIRDWARQNGHELCDRGRIPPTVIKAFEAAHAGGKDKKK</sequence>
<dbReference type="EMBL" id="QHKI01000039">
    <property type="protein sequence ID" value="RSM77814.1"/>
    <property type="molecule type" value="Genomic_DNA"/>
</dbReference>
<gene>
    <name evidence="4" type="ORF">DMH04_34420</name>
</gene>
<name>A0A428Z0Q7_KIBAR</name>
<feature type="compositionally biased region" description="Basic residues" evidence="2">
    <location>
        <begin position="16"/>
        <end position="26"/>
    </location>
</feature>
<dbReference type="InterPro" id="IPR036625">
    <property type="entry name" value="E3-bd_dom_sf"/>
</dbReference>
<feature type="compositionally biased region" description="Basic residues" evidence="2">
    <location>
        <begin position="39"/>
        <end position="48"/>
    </location>
</feature>
<keyword evidence="1" id="KW-0238">DNA-binding</keyword>
<dbReference type="OrthoDB" id="4113332at2"/>
<evidence type="ECO:0000313" key="4">
    <source>
        <dbReference type="EMBL" id="RSM77814.1"/>
    </source>
</evidence>
<dbReference type="AlphaFoldDB" id="A0A428Z0Q7"/>
<accession>A0A428Z0Q7</accession>
<evidence type="ECO:0000256" key="1">
    <source>
        <dbReference type="ARBA" id="ARBA00023125"/>
    </source>
</evidence>
<organism evidence="4 5">
    <name type="scientific">Kibdelosporangium aridum</name>
    <dbReference type="NCBI Taxonomy" id="2030"/>
    <lineage>
        <taxon>Bacteria</taxon>
        <taxon>Bacillati</taxon>
        <taxon>Actinomycetota</taxon>
        <taxon>Actinomycetes</taxon>
        <taxon>Pseudonocardiales</taxon>
        <taxon>Pseudonocardiaceae</taxon>
        <taxon>Kibdelosporangium</taxon>
    </lineage>
</organism>